<dbReference type="EMBL" id="LTDL01000038">
    <property type="protein sequence ID" value="OAG29991.1"/>
    <property type="molecule type" value="Genomic_DNA"/>
</dbReference>
<comment type="caution">
    <text evidence="1">The sequence shown here is derived from an EMBL/GenBank/DDBJ whole genome shotgun (WGS) entry which is preliminary data.</text>
</comment>
<dbReference type="Proteomes" id="UP000185944">
    <property type="component" value="Unassembled WGS sequence"/>
</dbReference>
<proteinExistence type="predicted"/>
<dbReference type="VEuPathDB" id="MicrosporidiaDB:NEDG_01538"/>
<dbReference type="AlphaFoldDB" id="A0A177EET4"/>
<evidence type="ECO:0000313" key="1">
    <source>
        <dbReference type="EMBL" id="OAG29991.1"/>
    </source>
</evidence>
<evidence type="ECO:0000313" key="2">
    <source>
        <dbReference type="Proteomes" id="UP000185944"/>
    </source>
</evidence>
<sequence>MCLAKCLKTPKMFKSPTVKTLALAGLAALGKAKLFLCAQEAVGGVESLSTPPKQCVAESLDFYTRCGNRVGLEPDQNIVLERHRDVLFINLANISIGQVPNKIIPVITDYSTLFFQGPRAYSSTSQSDGWSCFKLILARMKYLDARHIYIRDILFDDPSHRYQTFSMINVDVQKTCTHTNKLTFCNMSEYAMGYSMFVLNISKECLNSVTIENSNINTLSFLNVYRCTTIGELVLCNLPSLEWLRCRLISPGVTIENLTITGIKPKKRLSREIVRILKNNVTGTLCVPDWIQASLSDKELD</sequence>
<dbReference type="GeneID" id="93647888"/>
<organism evidence="1 2">
    <name type="scientific">Nematocida displodere</name>
    <dbReference type="NCBI Taxonomy" id="1805483"/>
    <lineage>
        <taxon>Eukaryota</taxon>
        <taxon>Fungi</taxon>
        <taxon>Fungi incertae sedis</taxon>
        <taxon>Microsporidia</taxon>
        <taxon>Nematocida</taxon>
    </lineage>
</organism>
<keyword evidence="2" id="KW-1185">Reference proteome</keyword>
<protein>
    <submittedName>
        <fullName evidence="1">Uncharacterized protein</fullName>
    </submittedName>
</protein>
<reference evidence="1 2" key="1">
    <citation type="submission" date="2016-02" db="EMBL/GenBank/DDBJ databases">
        <title>Discovery of a natural microsporidian pathogen with a broad tissue tropism in Caenorhabditis elegans.</title>
        <authorList>
            <person name="Luallen R.J."/>
            <person name="Reinke A.W."/>
            <person name="Tong L."/>
            <person name="Botts M.R."/>
            <person name="Felix M.-A."/>
            <person name="Troemel E.R."/>
        </authorList>
    </citation>
    <scope>NUCLEOTIDE SEQUENCE [LARGE SCALE GENOMIC DNA]</scope>
    <source>
        <strain evidence="1 2">JUm2807</strain>
    </source>
</reference>
<accession>A0A177EET4</accession>
<name>A0A177EET4_9MICR</name>
<gene>
    <name evidence="1" type="ORF">NEDG_01538</name>
</gene>
<dbReference type="RefSeq" id="XP_067544543.1">
    <property type="nucleotide sequence ID" value="XM_067688956.1"/>
</dbReference>